<feature type="domain" description="PDZ" evidence="4">
    <location>
        <begin position="111"/>
        <end position="182"/>
    </location>
</feature>
<dbReference type="GO" id="GO:0097060">
    <property type="term" value="C:synaptic membrane"/>
    <property type="evidence" value="ECO:0007669"/>
    <property type="project" value="TreeGrafter"/>
</dbReference>
<dbReference type="InterPro" id="IPR036034">
    <property type="entry name" value="PDZ_sf"/>
</dbReference>
<dbReference type="PROSITE" id="PS50106">
    <property type="entry name" value="PDZ"/>
    <property type="match status" value="1"/>
</dbReference>
<feature type="compositionally biased region" description="Polar residues" evidence="2">
    <location>
        <begin position="341"/>
        <end position="353"/>
    </location>
</feature>
<evidence type="ECO:0008006" key="8">
    <source>
        <dbReference type="Google" id="ProtNLM"/>
    </source>
</evidence>
<protein>
    <recommendedName>
        <fullName evidence="8">Rho GTPase-activating protein 100F</fullName>
    </recommendedName>
</protein>
<name>A0AAF3J625_9BILA</name>
<dbReference type="WBParaSite" id="MBELARI_LOCUS18485">
    <property type="protein sequence ID" value="MBELARI_LOCUS18485"/>
    <property type="gene ID" value="MBELARI_LOCUS18485"/>
</dbReference>
<dbReference type="AlphaFoldDB" id="A0AAF3J625"/>
<dbReference type="GO" id="GO:0007165">
    <property type="term" value="P:signal transduction"/>
    <property type="evidence" value="ECO:0007669"/>
    <property type="project" value="InterPro"/>
</dbReference>
<dbReference type="PROSITE" id="PS50004">
    <property type="entry name" value="C2"/>
    <property type="match status" value="1"/>
</dbReference>
<dbReference type="GO" id="GO:0005096">
    <property type="term" value="F:GTPase activator activity"/>
    <property type="evidence" value="ECO:0007669"/>
    <property type="project" value="UniProtKB-KW"/>
</dbReference>
<dbReference type="GO" id="GO:0030030">
    <property type="term" value="P:cell projection organization"/>
    <property type="evidence" value="ECO:0007669"/>
    <property type="project" value="TreeGrafter"/>
</dbReference>
<proteinExistence type="predicted"/>
<evidence type="ECO:0000313" key="7">
    <source>
        <dbReference type="WBParaSite" id="MBELARI_LOCUS18485"/>
    </source>
</evidence>
<dbReference type="SMART" id="SM00228">
    <property type="entry name" value="PDZ"/>
    <property type="match status" value="1"/>
</dbReference>
<feature type="region of interest" description="Disordered" evidence="2">
    <location>
        <begin position="1"/>
        <end position="21"/>
    </location>
</feature>
<dbReference type="InterPro" id="IPR000198">
    <property type="entry name" value="RhoGAP_dom"/>
</dbReference>
<dbReference type="SUPFAM" id="SSF50156">
    <property type="entry name" value="PDZ domain-like"/>
    <property type="match status" value="1"/>
</dbReference>
<evidence type="ECO:0000256" key="1">
    <source>
        <dbReference type="ARBA" id="ARBA00022468"/>
    </source>
</evidence>
<dbReference type="GO" id="GO:0016477">
    <property type="term" value="P:cell migration"/>
    <property type="evidence" value="ECO:0007669"/>
    <property type="project" value="TreeGrafter"/>
</dbReference>
<dbReference type="Gene3D" id="2.60.40.150">
    <property type="entry name" value="C2 domain"/>
    <property type="match status" value="1"/>
</dbReference>
<feature type="region of interest" description="Disordered" evidence="2">
    <location>
        <begin position="341"/>
        <end position="405"/>
    </location>
</feature>
<organism evidence="6 7">
    <name type="scientific">Mesorhabditis belari</name>
    <dbReference type="NCBI Taxonomy" id="2138241"/>
    <lineage>
        <taxon>Eukaryota</taxon>
        <taxon>Metazoa</taxon>
        <taxon>Ecdysozoa</taxon>
        <taxon>Nematoda</taxon>
        <taxon>Chromadorea</taxon>
        <taxon>Rhabditida</taxon>
        <taxon>Rhabditina</taxon>
        <taxon>Rhabditomorpha</taxon>
        <taxon>Rhabditoidea</taxon>
        <taxon>Rhabditidae</taxon>
        <taxon>Mesorhabditinae</taxon>
        <taxon>Mesorhabditis</taxon>
    </lineage>
</organism>
<evidence type="ECO:0000259" key="5">
    <source>
        <dbReference type="PROSITE" id="PS50238"/>
    </source>
</evidence>
<evidence type="ECO:0000256" key="2">
    <source>
        <dbReference type="SAM" id="MobiDB-lite"/>
    </source>
</evidence>
<dbReference type="Gene3D" id="2.30.42.10">
    <property type="match status" value="1"/>
</dbReference>
<feature type="compositionally biased region" description="Basic and acidic residues" evidence="2">
    <location>
        <begin position="1"/>
        <end position="13"/>
    </location>
</feature>
<dbReference type="CDD" id="cd00030">
    <property type="entry name" value="C2"/>
    <property type="match status" value="1"/>
</dbReference>
<feature type="domain" description="C2" evidence="3">
    <location>
        <begin position="583"/>
        <end position="703"/>
    </location>
</feature>
<feature type="domain" description="Rho-GAP" evidence="5">
    <location>
        <begin position="740"/>
        <end position="947"/>
    </location>
</feature>
<dbReference type="InterPro" id="IPR052118">
    <property type="entry name" value="Rho-GAP_regulator"/>
</dbReference>
<evidence type="ECO:0000259" key="3">
    <source>
        <dbReference type="PROSITE" id="PS50004"/>
    </source>
</evidence>
<dbReference type="Proteomes" id="UP000887575">
    <property type="component" value="Unassembled WGS sequence"/>
</dbReference>
<dbReference type="PANTHER" id="PTHR46150">
    <property type="entry name" value="RHO GTPASE-ACTIVATING PROTEIN 100F"/>
    <property type="match status" value="1"/>
</dbReference>
<dbReference type="GO" id="GO:0046578">
    <property type="term" value="P:regulation of Ras protein signal transduction"/>
    <property type="evidence" value="ECO:0007669"/>
    <property type="project" value="TreeGrafter"/>
</dbReference>
<dbReference type="Gene3D" id="1.10.555.10">
    <property type="entry name" value="Rho GTPase activation protein"/>
    <property type="match status" value="1"/>
</dbReference>
<evidence type="ECO:0000259" key="4">
    <source>
        <dbReference type="PROSITE" id="PS50106"/>
    </source>
</evidence>
<dbReference type="PROSITE" id="PS50238">
    <property type="entry name" value="RHOGAP"/>
    <property type="match status" value="1"/>
</dbReference>
<dbReference type="InterPro" id="IPR008936">
    <property type="entry name" value="Rho_GTPase_activation_prot"/>
</dbReference>
<dbReference type="Pfam" id="PF00595">
    <property type="entry name" value="PDZ"/>
    <property type="match status" value="1"/>
</dbReference>
<evidence type="ECO:0000313" key="6">
    <source>
        <dbReference type="Proteomes" id="UP000887575"/>
    </source>
</evidence>
<dbReference type="InterPro" id="IPR001478">
    <property type="entry name" value="PDZ"/>
</dbReference>
<dbReference type="SUPFAM" id="SSF49562">
    <property type="entry name" value="C2 domain (Calcium/lipid-binding domain, CaLB)"/>
    <property type="match status" value="1"/>
</dbReference>
<dbReference type="CDD" id="cd06718">
    <property type="entry name" value="PDZ_Par6-like"/>
    <property type="match status" value="1"/>
</dbReference>
<accession>A0AAF3J625</accession>
<keyword evidence="6" id="KW-1185">Reference proteome</keyword>
<dbReference type="Pfam" id="PF25336">
    <property type="entry name" value="C2_SYDE"/>
    <property type="match status" value="1"/>
</dbReference>
<dbReference type="InterPro" id="IPR035892">
    <property type="entry name" value="C2_domain_sf"/>
</dbReference>
<dbReference type="Pfam" id="PF00620">
    <property type="entry name" value="RhoGAP"/>
    <property type="match status" value="1"/>
</dbReference>
<reference evidence="7" key="1">
    <citation type="submission" date="2024-02" db="UniProtKB">
        <authorList>
            <consortium name="WormBaseParasite"/>
        </authorList>
    </citation>
    <scope>IDENTIFICATION</scope>
</reference>
<dbReference type="SUPFAM" id="SSF48350">
    <property type="entry name" value="GTPase activation domain, GAP"/>
    <property type="match status" value="1"/>
</dbReference>
<dbReference type="SMART" id="SM00324">
    <property type="entry name" value="RhoGAP"/>
    <property type="match status" value="1"/>
</dbReference>
<sequence>MVDGRDGLIESRIDGPLSPRKNRRHPWNLSSIFCCCRCAPINVAERGSAAMDAPSSSNTGGLPEDVYRQIRAVDQATSTLTRGAILGLSARVLDKSEFRSPQTGEVYVVQLVEIIKKPGQSLGLFLREGNGIDRGSGVFASRLAEQSELTKCDDLIRPGDEILSINNVEVANMSIDDVVLILSIPRRLLLRIRFNKNRRERGASSRQPADRPVVVFHKYEERPPGEPAPCSLLSQPTSTADTWLGKRARQQSQEMQRSGIGTTIGGGGVGPQSPYGSAYSSSGVNMRAGMSLPNGDLVGRSQRFSDPDPLDTVSRTARVIPSKICSTSMRRADSFGTQPIQSVGLTLPRSSTAVPPPDPLRDTIDPLRDPREPLSAREPLMRSGCSPVMPRSARQPLPTATYDTRSNSLPRRRAISGPRNVKWRPDVVTDLGEESDGATSAPEFGGYSTRYSNPLRLANGGAAVGRTVNELFSGGEHRHWADLRQQQYLQANYPNPQIYAGQNYQNVQLTTPGYALPPMGVPIVGGRWSQPADLRGGTRSCSLPSRSLVTSSLVGSPQPMRREPNVLDRYHVSPLMNRRAPLRPAGPGINVDRLNVNSLTGILFVQILEGRGLKIPDKQRAVTEEMYCVLEVDECHRARTGVSTSEQRYRWRETFHIDVHNATITHFFIYSWHPQYRHKLCHKGSLKLLEAFVVDQLNGDRIFALSLEPRGQLIVRIGFHDMDTVFRRQVNTRSDAAFGVPLSRLVQRERRETPVVLSRLIQELERRGVDYTGLYILCGSVEKKRVLRDELECSPFGTDLGIDSVPDTNVLACLIKDFLRELPEPLVPLQIHSMLLDAAAVMRPNDVQDTRNLVLSVIDCLPTPNKNTLIMVMDHLMLCLTSSPHNGLSQTRLATIFAPLLLCTTDPPPIQPSYSATGGPKELVRPLDVTQASATLQLLFDLWPSRVNGDSSSGSSATPTRALAAAYAALAAESKC</sequence>
<keyword evidence="1" id="KW-0343">GTPase activation</keyword>
<feature type="compositionally biased region" description="Basic and acidic residues" evidence="2">
    <location>
        <begin position="359"/>
        <end position="375"/>
    </location>
</feature>
<dbReference type="InterPro" id="IPR057459">
    <property type="entry name" value="SYDE1/2_C2"/>
</dbReference>
<dbReference type="PANTHER" id="PTHR46150:SF3">
    <property type="entry name" value="RHO GTPASE-ACTIVATING PROTEIN 100F"/>
    <property type="match status" value="1"/>
</dbReference>
<dbReference type="InterPro" id="IPR000008">
    <property type="entry name" value="C2_dom"/>
</dbReference>